<evidence type="ECO:0000313" key="2">
    <source>
        <dbReference type="EMBL" id="HHS28678.1"/>
    </source>
</evidence>
<gene>
    <name evidence="2" type="ORF">ENV52_03130</name>
</gene>
<dbReference type="CDD" id="cd02947">
    <property type="entry name" value="TRX_family"/>
    <property type="match status" value="1"/>
</dbReference>
<dbReference type="InterPro" id="IPR036249">
    <property type="entry name" value="Thioredoxin-like_sf"/>
</dbReference>
<dbReference type="Gene3D" id="3.40.30.10">
    <property type="entry name" value="Glutaredoxin"/>
    <property type="match status" value="1"/>
</dbReference>
<comment type="caution">
    <text evidence="2">The sequence shown here is derived from an EMBL/GenBank/DDBJ whole genome shotgun (WGS) entry which is preliminary data.</text>
</comment>
<proteinExistence type="predicted"/>
<dbReference type="SUPFAM" id="SSF52833">
    <property type="entry name" value="Thioredoxin-like"/>
    <property type="match status" value="1"/>
</dbReference>
<accession>A0A7V6A2F2</accession>
<dbReference type="EMBL" id="DTGR01000048">
    <property type="protein sequence ID" value="HHS28678.1"/>
    <property type="molecule type" value="Genomic_DNA"/>
</dbReference>
<protein>
    <recommendedName>
        <fullName evidence="1">Thioredoxin domain-containing protein</fullName>
    </recommendedName>
</protein>
<dbReference type="AlphaFoldDB" id="A0A7V6A2F2"/>
<sequence length="75" mass="8450">MAQVLGEIQSQYPGQISVMYYDNSSEQRMFDKYNVSIVPTLIILGPSGSVMYRHEGAIPKDELISTLKSMNLIHD</sequence>
<feature type="domain" description="Thioredoxin" evidence="1">
    <location>
        <begin position="1"/>
        <end position="68"/>
    </location>
</feature>
<organism evidence="2">
    <name type="scientific">Desulfobacca acetoxidans</name>
    <dbReference type="NCBI Taxonomy" id="60893"/>
    <lineage>
        <taxon>Bacteria</taxon>
        <taxon>Pseudomonadati</taxon>
        <taxon>Thermodesulfobacteriota</taxon>
        <taxon>Desulfobaccia</taxon>
        <taxon>Desulfobaccales</taxon>
        <taxon>Desulfobaccaceae</taxon>
        <taxon>Desulfobacca</taxon>
    </lineage>
</organism>
<name>A0A7V6A2F2_9BACT</name>
<reference evidence="2" key="1">
    <citation type="journal article" date="2020" name="mSystems">
        <title>Genome- and Community-Level Interaction Insights into Carbon Utilization and Element Cycling Functions of Hydrothermarchaeota in Hydrothermal Sediment.</title>
        <authorList>
            <person name="Zhou Z."/>
            <person name="Liu Y."/>
            <person name="Xu W."/>
            <person name="Pan J."/>
            <person name="Luo Z.H."/>
            <person name="Li M."/>
        </authorList>
    </citation>
    <scope>NUCLEOTIDE SEQUENCE [LARGE SCALE GENOMIC DNA]</scope>
    <source>
        <strain evidence="2">SpSt-767</strain>
    </source>
</reference>
<evidence type="ECO:0000259" key="1">
    <source>
        <dbReference type="Pfam" id="PF00085"/>
    </source>
</evidence>
<dbReference type="Pfam" id="PF00085">
    <property type="entry name" value="Thioredoxin"/>
    <property type="match status" value="1"/>
</dbReference>
<dbReference type="InterPro" id="IPR013766">
    <property type="entry name" value="Thioredoxin_domain"/>
</dbReference>